<proteinExistence type="predicted"/>
<organism evidence="2 3">
    <name type="scientific">Rotaria magnacalcarata</name>
    <dbReference type="NCBI Taxonomy" id="392030"/>
    <lineage>
        <taxon>Eukaryota</taxon>
        <taxon>Metazoa</taxon>
        <taxon>Spiralia</taxon>
        <taxon>Gnathifera</taxon>
        <taxon>Rotifera</taxon>
        <taxon>Eurotatoria</taxon>
        <taxon>Bdelloidea</taxon>
        <taxon>Philodinida</taxon>
        <taxon>Philodinidae</taxon>
        <taxon>Rotaria</taxon>
    </lineage>
</organism>
<evidence type="ECO:0000313" key="3">
    <source>
        <dbReference type="Proteomes" id="UP000681720"/>
    </source>
</evidence>
<dbReference type="Proteomes" id="UP000681967">
    <property type="component" value="Unassembled WGS sequence"/>
</dbReference>
<accession>A0A8S3C574</accession>
<evidence type="ECO:0000313" key="1">
    <source>
        <dbReference type="EMBL" id="CAF4491886.1"/>
    </source>
</evidence>
<sequence>MNMIKLLLDYGANPSETTELSPAALKYLAQENNKEYHSKLIDLIKNRTTITALNIALKFDNLEMFRLLIRDIVLSPS</sequence>
<dbReference type="InterPro" id="IPR036770">
    <property type="entry name" value="Ankyrin_rpt-contain_sf"/>
</dbReference>
<dbReference type="SUPFAM" id="SSF48403">
    <property type="entry name" value="Ankyrin repeat"/>
    <property type="match status" value="1"/>
</dbReference>
<gene>
    <name evidence="1" type="ORF">BYL167_LOCUS35605</name>
    <name evidence="2" type="ORF">GIL414_LOCUS50885</name>
</gene>
<dbReference type="AlphaFoldDB" id="A0A8S3C574"/>
<dbReference type="EMBL" id="CAJOBJ010170684">
    <property type="protein sequence ID" value="CAF4881692.1"/>
    <property type="molecule type" value="Genomic_DNA"/>
</dbReference>
<dbReference type="Gene3D" id="1.25.40.20">
    <property type="entry name" value="Ankyrin repeat-containing domain"/>
    <property type="match status" value="1"/>
</dbReference>
<evidence type="ECO:0008006" key="4">
    <source>
        <dbReference type="Google" id="ProtNLM"/>
    </source>
</evidence>
<dbReference type="EMBL" id="CAJOBH010075492">
    <property type="protein sequence ID" value="CAF4491886.1"/>
    <property type="molecule type" value="Genomic_DNA"/>
</dbReference>
<protein>
    <recommendedName>
        <fullName evidence="4">Ankyrin repeat protein</fullName>
    </recommendedName>
</protein>
<comment type="caution">
    <text evidence="2">The sequence shown here is derived from an EMBL/GenBank/DDBJ whole genome shotgun (WGS) entry which is preliminary data.</text>
</comment>
<reference evidence="2" key="1">
    <citation type="submission" date="2021-02" db="EMBL/GenBank/DDBJ databases">
        <authorList>
            <person name="Nowell W R."/>
        </authorList>
    </citation>
    <scope>NUCLEOTIDE SEQUENCE</scope>
</reference>
<evidence type="ECO:0000313" key="2">
    <source>
        <dbReference type="EMBL" id="CAF4881692.1"/>
    </source>
</evidence>
<dbReference type="Proteomes" id="UP000681720">
    <property type="component" value="Unassembled WGS sequence"/>
</dbReference>
<name>A0A8S3C574_9BILA</name>
<feature type="non-terminal residue" evidence="2">
    <location>
        <position position="77"/>
    </location>
</feature>